<dbReference type="InterPro" id="IPR007484">
    <property type="entry name" value="Peptidase_M28"/>
</dbReference>
<comment type="similarity">
    <text evidence="1">Belongs to the peptidase M28 family. M28B subfamily.</text>
</comment>
<evidence type="ECO:0000313" key="7">
    <source>
        <dbReference type="EMBL" id="KAK1749534.1"/>
    </source>
</evidence>
<name>A0AAJ0F5V4_9PEZI</name>
<accession>A0AAJ0F5V4</accession>
<organism evidence="7 8">
    <name type="scientific">Echria macrotheca</name>
    <dbReference type="NCBI Taxonomy" id="438768"/>
    <lineage>
        <taxon>Eukaryota</taxon>
        <taxon>Fungi</taxon>
        <taxon>Dikarya</taxon>
        <taxon>Ascomycota</taxon>
        <taxon>Pezizomycotina</taxon>
        <taxon>Sordariomycetes</taxon>
        <taxon>Sordariomycetidae</taxon>
        <taxon>Sordariales</taxon>
        <taxon>Schizotheciaceae</taxon>
        <taxon>Echria</taxon>
    </lineage>
</organism>
<feature type="domain" description="Transferrin receptor-like dimerisation" evidence="5">
    <location>
        <begin position="793"/>
        <end position="914"/>
    </location>
</feature>
<dbReference type="FunFam" id="3.40.630.10:FF:000101">
    <property type="entry name" value="N-acetylated alpha-linked acidic dipeptidase like 1"/>
    <property type="match status" value="1"/>
</dbReference>
<feature type="region of interest" description="Disordered" evidence="2">
    <location>
        <begin position="160"/>
        <end position="182"/>
    </location>
</feature>
<reference evidence="7" key="1">
    <citation type="submission" date="2023-06" db="EMBL/GenBank/DDBJ databases">
        <title>Genome-scale phylogeny and comparative genomics of the fungal order Sordariales.</title>
        <authorList>
            <consortium name="Lawrence Berkeley National Laboratory"/>
            <person name="Hensen N."/>
            <person name="Bonometti L."/>
            <person name="Westerberg I."/>
            <person name="Brannstrom I.O."/>
            <person name="Guillou S."/>
            <person name="Cros-Aarteil S."/>
            <person name="Calhoun S."/>
            <person name="Haridas S."/>
            <person name="Kuo A."/>
            <person name="Mondo S."/>
            <person name="Pangilinan J."/>
            <person name="Riley R."/>
            <person name="Labutti K."/>
            <person name="Andreopoulos B."/>
            <person name="Lipzen A."/>
            <person name="Chen C."/>
            <person name="Yanf M."/>
            <person name="Daum C."/>
            <person name="Ng V."/>
            <person name="Clum A."/>
            <person name="Steindorff A."/>
            <person name="Ohm R."/>
            <person name="Martin F."/>
            <person name="Silar P."/>
            <person name="Natvig D."/>
            <person name="Lalanne C."/>
            <person name="Gautier V."/>
            <person name="Ament-Velasquez S.L."/>
            <person name="Kruys A."/>
            <person name="Hutchinson M.I."/>
            <person name="Powell A.J."/>
            <person name="Barry K."/>
            <person name="Miller A.N."/>
            <person name="Grigoriev I.V."/>
            <person name="Debuchy R."/>
            <person name="Gladieux P."/>
            <person name="Thoren M.H."/>
            <person name="Johannesson H."/>
        </authorList>
    </citation>
    <scope>NUCLEOTIDE SEQUENCE</scope>
    <source>
        <strain evidence="7">PSN4</strain>
    </source>
</reference>
<protein>
    <recommendedName>
        <fullName evidence="9">Glutamate carboxypeptidase</fullName>
    </recommendedName>
</protein>
<keyword evidence="3" id="KW-1133">Transmembrane helix</keyword>
<dbReference type="InterPro" id="IPR036757">
    <property type="entry name" value="TFR-like_dimer_dom_sf"/>
</dbReference>
<evidence type="ECO:0000256" key="1">
    <source>
        <dbReference type="ARBA" id="ARBA00005634"/>
    </source>
</evidence>
<dbReference type="PANTHER" id="PTHR10404:SF71">
    <property type="entry name" value="CARBOXYPEPTIDASE TRE2, PUTATIVE (AFU_ORTHOLOGUE AFUA_3G10650)-RELATED"/>
    <property type="match status" value="1"/>
</dbReference>
<keyword evidence="8" id="KW-1185">Reference proteome</keyword>
<evidence type="ECO:0008006" key="9">
    <source>
        <dbReference type="Google" id="ProtNLM"/>
    </source>
</evidence>
<dbReference type="InterPro" id="IPR003137">
    <property type="entry name" value="PA_domain"/>
</dbReference>
<dbReference type="InterPro" id="IPR046450">
    <property type="entry name" value="PA_dom_sf"/>
</dbReference>
<feature type="domain" description="PA" evidence="4">
    <location>
        <begin position="353"/>
        <end position="441"/>
    </location>
</feature>
<dbReference type="Pfam" id="PF02225">
    <property type="entry name" value="PA"/>
    <property type="match status" value="1"/>
</dbReference>
<dbReference type="SUPFAM" id="SSF47672">
    <property type="entry name" value="Transferrin receptor-like dimerisation domain"/>
    <property type="match status" value="1"/>
</dbReference>
<dbReference type="Gene3D" id="1.20.930.40">
    <property type="entry name" value="Transferrin receptor-like, dimerisation domain"/>
    <property type="match status" value="1"/>
</dbReference>
<feature type="compositionally biased region" description="Low complexity" evidence="2">
    <location>
        <begin position="49"/>
        <end position="66"/>
    </location>
</feature>
<dbReference type="Pfam" id="PF04253">
    <property type="entry name" value="TFR_dimer"/>
    <property type="match status" value="1"/>
</dbReference>
<dbReference type="AlphaFoldDB" id="A0AAJ0F5V4"/>
<dbReference type="CDD" id="cd08022">
    <property type="entry name" value="M28_PSMA_like"/>
    <property type="match status" value="1"/>
</dbReference>
<feature type="transmembrane region" description="Helical" evidence="3">
    <location>
        <begin position="197"/>
        <end position="220"/>
    </location>
</feature>
<dbReference type="SUPFAM" id="SSF52025">
    <property type="entry name" value="PA domain"/>
    <property type="match status" value="1"/>
</dbReference>
<sequence length="916" mass="101383">MAPASDQRYYPAPPIPSYDEAVAGGSWQQRQHDYPHSPVEYGRAAEGQSLLTSRHPFSSSSSPSTSNQHVGSGRRPGGYRAPTVETDDEGGLLSSDSETDSDTDAEADHVRREMQEMDIDDSGVHGEARGRSTWGKRIGFSLSLPQWRWRWRLPRIPFGRGRTTTGSGAEGAEPGQASGNSDNSRASWLAFPSLGSAALFLIVGRVLAILLVMGFLYLLFASDLFTNMARRMNNNMFDPIKVRNHVKMSIDPRSIRGLMQHYTGYAHIAGTEGDFALAEDTELMFRRFGLEDVTRDTYYVYLNYPKEGGRAVEILGGDGKPTWSAKLEEDDPGGEKAGHQTMAFHGHSKSGDVSGPLLYANYGTKDDYRRLKELGIDTQGAIALVRYGGQPSDRALKVKEAEKAGFAGCLIYSDPADDGFVKGDTAPNGPYMPADGVQRGAVSLMSYVVGDVLTPGWGSRQDQPRLKPEESPALPKIPSLPLAWRDAQILLQHIKEYGVKVPEGWAGGVPDIGQWWTGNSTSPTVRLKNEQDEVTKQPIWNVYGKIIGVEQPEKRIIIGNHRDSWGPGAADPHSGTAVMLELIRIFGDLLADGWRPLRTIEFMSWDGEEYNLIGSTEYVEQNDELLRNDGFAYINLDTAVTGSVLHAAGSPMFNRLLLEVLNDIQDPVFNGTSLRSRWDDRHGELEGLGAGSDYVAFQDIVGMSSLDLHFDGPAYPAHSSYETFDWMDQVGDPGFVYHTLLGQLVGRLILELADRPILPFDMAHYSNSLGKWISELEAWVGEQKSDKKPAGFSVQPLKDAHHDIVTSIREFNKWELSWEGSIISSGGFEPAGLGRKRCEYNARMARFETDLLDEAGIPNRTQFKHVVFGPQLESSYDEEYFPSIRDTIRADEWEAAGILVERVANIIKNAGRRLIE</sequence>
<dbReference type="Gene3D" id="3.40.630.10">
    <property type="entry name" value="Zn peptidases"/>
    <property type="match status" value="1"/>
</dbReference>
<evidence type="ECO:0000259" key="4">
    <source>
        <dbReference type="Pfam" id="PF02225"/>
    </source>
</evidence>
<evidence type="ECO:0000256" key="3">
    <source>
        <dbReference type="SAM" id="Phobius"/>
    </source>
</evidence>
<dbReference type="PANTHER" id="PTHR10404">
    <property type="entry name" value="N-ACETYLATED-ALPHA-LINKED ACIDIC DIPEPTIDASE"/>
    <property type="match status" value="1"/>
</dbReference>
<proteinExistence type="inferred from homology"/>
<dbReference type="GO" id="GO:0004180">
    <property type="term" value="F:carboxypeptidase activity"/>
    <property type="evidence" value="ECO:0007669"/>
    <property type="project" value="TreeGrafter"/>
</dbReference>
<evidence type="ECO:0000256" key="2">
    <source>
        <dbReference type="SAM" id="MobiDB-lite"/>
    </source>
</evidence>
<dbReference type="SUPFAM" id="SSF53187">
    <property type="entry name" value="Zn-dependent exopeptidases"/>
    <property type="match status" value="1"/>
</dbReference>
<evidence type="ECO:0000259" key="6">
    <source>
        <dbReference type="Pfam" id="PF04389"/>
    </source>
</evidence>
<dbReference type="InterPro" id="IPR007365">
    <property type="entry name" value="TFR-like_dimer_dom"/>
</dbReference>
<dbReference type="CDD" id="cd02121">
    <property type="entry name" value="PA_GCPII_like"/>
    <property type="match status" value="1"/>
</dbReference>
<keyword evidence="3" id="KW-0812">Transmembrane</keyword>
<evidence type="ECO:0000259" key="5">
    <source>
        <dbReference type="Pfam" id="PF04253"/>
    </source>
</evidence>
<evidence type="ECO:0000313" key="8">
    <source>
        <dbReference type="Proteomes" id="UP001239445"/>
    </source>
</evidence>
<comment type="caution">
    <text evidence="7">The sequence shown here is derived from an EMBL/GenBank/DDBJ whole genome shotgun (WGS) entry which is preliminary data.</text>
</comment>
<dbReference type="EMBL" id="MU839857">
    <property type="protein sequence ID" value="KAK1749534.1"/>
    <property type="molecule type" value="Genomic_DNA"/>
</dbReference>
<feature type="domain" description="Peptidase M28" evidence="6">
    <location>
        <begin position="541"/>
        <end position="727"/>
    </location>
</feature>
<dbReference type="Pfam" id="PF04389">
    <property type="entry name" value="Peptidase_M28"/>
    <property type="match status" value="1"/>
</dbReference>
<keyword evidence="3" id="KW-0472">Membrane</keyword>
<dbReference type="Proteomes" id="UP001239445">
    <property type="component" value="Unassembled WGS sequence"/>
</dbReference>
<feature type="region of interest" description="Disordered" evidence="2">
    <location>
        <begin position="1"/>
        <end position="106"/>
    </location>
</feature>
<dbReference type="InterPro" id="IPR039373">
    <property type="entry name" value="Peptidase_M28B"/>
</dbReference>
<gene>
    <name evidence="7" type="ORF">QBC47DRAFT_151719</name>
</gene>
<dbReference type="Gene3D" id="3.50.30.30">
    <property type="match status" value="1"/>
</dbReference>